<evidence type="ECO:0000256" key="1">
    <source>
        <dbReference type="SAM" id="MobiDB-lite"/>
    </source>
</evidence>
<evidence type="ECO:0000313" key="3">
    <source>
        <dbReference type="Proteomes" id="UP001172684"/>
    </source>
</evidence>
<name>A0ABQ9NPU5_9PEZI</name>
<evidence type="ECO:0000313" key="2">
    <source>
        <dbReference type="EMBL" id="KAJ9663793.1"/>
    </source>
</evidence>
<keyword evidence="3" id="KW-1185">Reference proteome</keyword>
<protein>
    <submittedName>
        <fullName evidence="2">Uncharacterized protein</fullName>
    </submittedName>
</protein>
<dbReference type="PANTHER" id="PTHR40623">
    <property type="entry name" value="INTEGRAL MEMBRANE PROTEIN"/>
    <property type="match status" value="1"/>
</dbReference>
<feature type="compositionally biased region" description="Low complexity" evidence="1">
    <location>
        <begin position="98"/>
        <end position="108"/>
    </location>
</feature>
<dbReference type="Proteomes" id="UP001172684">
    <property type="component" value="Unassembled WGS sequence"/>
</dbReference>
<feature type="compositionally biased region" description="Polar residues" evidence="1">
    <location>
        <begin position="395"/>
        <end position="407"/>
    </location>
</feature>
<feature type="compositionally biased region" description="Low complexity" evidence="1">
    <location>
        <begin position="371"/>
        <end position="381"/>
    </location>
</feature>
<organism evidence="2 3">
    <name type="scientific">Coniosporium apollinis</name>
    <dbReference type="NCBI Taxonomy" id="61459"/>
    <lineage>
        <taxon>Eukaryota</taxon>
        <taxon>Fungi</taxon>
        <taxon>Dikarya</taxon>
        <taxon>Ascomycota</taxon>
        <taxon>Pezizomycotina</taxon>
        <taxon>Dothideomycetes</taxon>
        <taxon>Dothideomycetes incertae sedis</taxon>
        <taxon>Coniosporium</taxon>
    </lineage>
</organism>
<feature type="compositionally biased region" description="Low complexity" evidence="1">
    <location>
        <begin position="349"/>
        <end position="358"/>
    </location>
</feature>
<dbReference type="PANTHER" id="PTHR40623:SF2">
    <property type="entry name" value="INTEGRAL MEMBRANE PROTEIN"/>
    <property type="match status" value="1"/>
</dbReference>
<feature type="region of interest" description="Disordered" evidence="1">
    <location>
        <begin position="440"/>
        <end position="463"/>
    </location>
</feature>
<proteinExistence type="predicted"/>
<feature type="region of interest" description="Disordered" evidence="1">
    <location>
        <begin position="97"/>
        <end position="280"/>
    </location>
</feature>
<dbReference type="PROSITE" id="PS51257">
    <property type="entry name" value="PROKAR_LIPOPROTEIN"/>
    <property type="match status" value="1"/>
</dbReference>
<feature type="compositionally biased region" description="Basic and acidic residues" evidence="1">
    <location>
        <begin position="219"/>
        <end position="236"/>
    </location>
</feature>
<sequence length="463" mass="49898">MAREFFNSWALWQKMTFVLACLIVATILAGCLKLAWINHKNKHYIAVAAQKQEQAHLAPKTVERRANEDEEKAIPFGIRAVESGIEVEGVWISRTNTPAPSSAASSISEKWSDRGHAHSRTASGTGLPQPAEPQLLHPSLSRPSRSRSREPSFPEPAAAGQGSASSSRASSPTHSSSVAPPARQHRCPPSSYARYSNYGPLRNSSTLDALEGVAGPSADPRKVSDESGTSKRRSESLRTSSSASDYERAPTFQFTKESPTRDVSDPASDTSHIRPGDRSLSLDLLQSHRLSHVAETGQLTLRVRRPRPLSGLTPTHGSEGGSGSAANTIEANATKPDTADHTWPKRNGSSSSETSAKSTLDHPVSTPPSSPSSSTPTQTSPYAPLPFSYEEDTADSSLPVQTAQNQRMSQVLRKVNSGFEILRPGTLGPNPADMALDIDLEAGEKRQSKRLQKKRRTSSTTSR</sequence>
<reference evidence="2" key="1">
    <citation type="submission" date="2022-10" db="EMBL/GenBank/DDBJ databases">
        <title>Culturing micro-colonial fungi from biological soil crusts in the Mojave desert and describing Neophaeococcomyces mojavensis, and introducing the new genera and species Taxawa tesnikishii.</title>
        <authorList>
            <person name="Kurbessoian T."/>
            <person name="Stajich J.E."/>
        </authorList>
    </citation>
    <scope>NUCLEOTIDE SEQUENCE</scope>
    <source>
        <strain evidence="2">TK_1</strain>
    </source>
</reference>
<comment type="caution">
    <text evidence="2">The sequence shown here is derived from an EMBL/GenBank/DDBJ whole genome shotgun (WGS) entry which is preliminary data.</text>
</comment>
<feature type="region of interest" description="Disordered" evidence="1">
    <location>
        <begin position="296"/>
        <end position="407"/>
    </location>
</feature>
<feature type="compositionally biased region" description="Basic residues" evidence="1">
    <location>
        <begin position="447"/>
        <end position="457"/>
    </location>
</feature>
<dbReference type="EMBL" id="JAPDRL010000041">
    <property type="protein sequence ID" value="KAJ9663793.1"/>
    <property type="molecule type" value="Genomic_DNA"/>
</dbReference>
<accession>A0ABQ9NPU5</accession>
<gene>
    <name evidence="2" type="ORF">H2201_005514</name>
</gene>
<feature type="compositionally biased region" description="Low complexity" evidence="1">
    <location>
        <begin position="155"/>
        <end position="182"/>
    </location>
</feature>